<name>A0A5N6KKH8_MONLA</name>
<feature type="region of interest" description="Disordered" evidence="1">
    <location>
        <begin position="58"/>
        <end position="78"/>
    </location>
</feature>
<evidence type="ECO:0000313" key="3">
    <source>
        <dbReference type="Proteomes" id="UP000326757"/>
    </source>
</evidence>
<dbReference type="Proteomes" id="UP000326757">
    <property type="component" value="Unassembled WGS sequence"/>
</dbReference>
<feature type="compositionally biased region" description="Polar residues" evidence="1">
    <location>
        <begin position="61"/>
        <end position="78"/>
    </location>
</feature>
<organism evidence="2 3">
    <name type="scientific">Monilinia laxa</name>
    <name type="common">Brown rot fungus</name>
    <name type="synonym">Sclerotinia laxa</name>
    <dbReference type="NCBI Taxonomy" id="61186"/>
    <lineage>
        <taxon>Eukaryota</taxon>
        <taxon>Fungi</taxon>
        <taxon>Dikarya</taxon>
        <taxon>Ascomycota</taxon>
        <taxon>Pezizomycotina</taxon>
        <taxon>Leotiomycetes</taxon>
        <taxon>Helotiales</taxon>
        <taxon>Sclerotiniaceae</taxon>
        <taxon>Monilinia</taxon>
    </lineage>
</organism>
<dbReference type="AlphaFoldDB" id="A0A5N6KKH8"/>
<evidence type="ECO:0000256" key="1">
    <source>
        <dbReference type="SAM" id="MobiDB-lite"/>
    </source>
</evidence>
<reference evidence="2 3" key="1">
    <citation type="submission" date="2019-06" db="EMBL/GenBank/DDBJ databases">
        <title>Genome Sequence of the Brown Rot Fungal Pathogen Monilinia laxa.</title>
        <authorList>
            <person name="De Miccolis Angelini R.M."/>
            <person name="Landi L."/>
            <person name="Abate D."/>
            <person name="Pollastro S."/>
            <person name="Romanazzi G."/>
            <person name="Faretra F."/>
        </authorList>
    </citation>
    <scope>NUCLEOTIDE SEQUENCE [LARGE SCALE GENOMIC DNA]</scope>
    <source>
        <strain evidence="2 3">Mlax316</strain>
    </source>
</reference>
<proteinExistence type="predicted"/>
<dbReference type="EMBL" id="VIGI01000002">
    <property type="protein sequence ID" value="KAB8303709.1"/>
    <property type="molecule type" value="Genomic_DNA"/>
</dbReference>
<protein>
    <submittedName>
        <fullName evidence="2">Uncharacterized protein</fullName>
    </submittedName>
</protein>
<comment type="caution">
    <text evidence="2">The sequence shown here is derived from an EMBL/GenBank/DDBJ whole genome shotgun (WGS) entry which is preliminary data.</text>
</comment>
<keyword evidence="3" id="KW-1185">Reference proteome</keyword>
<evidence type="ECO:0000313" key="2">
    <source>
        <dbReference type="EMBL" id="KAB8303709.1"/>
    </source>
</evidence>
<accession>A0A5N6KKH8</accession>
<gene>
    <name evidence="2" type="ORF">EYC80_005093</name>
</gene>
<sequence>MKRHTIFTSPASFTIRLVKSPRSMINVALNTLINTTGKEILQVAGCSEATRRARMIPRNGSLGSTSSYRGNINSYSSV</sequence>